<evidence type="ECO:0000313" key="3">
    <source>
        <dbReference type="EMBL" id="PNH12339.1"/>
    </source>
</evidence>
<organism evidence="3 4">
    <name type="scientific">Tetrabaena socialis</name>
    <dbReference type="NCBI Taxonomy" id="47790"/>
    <lineage>
        <taxon>Eukaryota</taxon>
        <taxon>Viridiplantae</taxon>
        <taxon>Chlorophyta</taxon>
        <taxon>core chlorophytes</taxon>
        <taxon>Chlorophyceae</taxon>
        <taxon>CS clade</taxon>
        <taxon>Chlamydomonadales</taxon>
        <taxon>Tetrabaenaceae</taxon>
        <taxon>Tetrabaena</taxon>
    </lineage>
</organism>
<dbReference type="GO" id="GO:0010420">
    <property type="term" value="F:polyprenyldihydroxybenzoate methyltransferase activity"/>
    <property type="evidence" value="ECO:0007669"/>
    <property type="project" value="TreeGrafter"/>
</dbReference>
<dbReference type="OrthoDB" id="540004at2759"/>
<keyword evidence="4" id="KW-1185">Reference proteome</keyword>
<name>A0A2J8AIJ5_9CHLO</name>
<evidence type="ECO:0000259" key="2">
    <source>
        <dbReference type="Pfam" id="PF13649"/>
    </source>
</evidence>
<feature type="domain" description="Methyltransferase" evidence="2">
    <location>
        <begin position="97"/>
        <end position="205"/>
    </location>
</feature>
<dbReference type="Proteomes" id="UP000236333">
    <property type="component" value="Unassembled WGS sequence"/>
</dbReference>
<comment type="caution">
    <text evidence="3">The sequence shown here is derived from an EMBL/GenBank/DDBJ whole genome shotgun (WGS) entry which is preliminary data.</text>
</comment>
<dbReference type="CDD" id="cd02440">
    <property type="entry name" value="AdoMet_MTases"/>
    <property type="match status" value="1"/>
</dbReference>
<reference evidence="3 4" key="1">
    <citation type="journal article" date="2017" name="Mol. Biol. Evol.">
        <title>The 4-celled Tetrabaena socialis nuclear genome reveals the essential components for genetic control of cell number at the origin of multicellularity in the volvocine lineage.</title>
        <authorList>
            <person name="Featherston J."/>
            <person name="Arakaki Y."/>
            <person name="Hanschen E.R."/>
            <person name="Ferris P.J."/>
            <person name="Michod R.E."/>
            <person name="Olson B.J.S.C."/>
            <person name="Nozaki H."/>
            <person name="Durand P.M."/>
        </authorList>
    </citation>
    <scope>NUCLEOTIDE SEQUENCE [LARGE SCALE GENOMIC DNA]</scope>
    <source>
        <strain evidence="3 4">NIES-571</strain>
    </source>
</reference>
<feature type="compositionally biased region" description="Basic and acidic residues" evidence="1">
    <location>
        <begin position="8"/>
        <end position="23"/>
    </location>
</feature>
<dbReference type="PANTHER" id="PTHR43464:SF23">
    <property type="entry name" value="JUVENILE HORMONE ACID O-METHYLTRANSFERASE"/>
    <property type="match status" value="1"/>
</dbReference>
<dbReference type="SUPFAM" id="SSF53335">
    <property type="entry name" value="S-adenosyl-L-methionine-dependent methyltransferases"/>
    <property type="match status" value="1"/>
</dbReference>
<dbReference type="Gene3D" id="3.40.50.150">
    <property type="entry name" value="Vaccinia Virus protein VP39"/>
    <property type="match status" value="1"/>
</dbReference>
<proteinExistence type="predicted"/>
<evidence type="ECO:0000256" key="1">
    <source>
        <dbReference type="SAM" id="MobiDB-lite"/>
    </source>
</evidence>
<dbReference type="InterPro" id="IPR029063">
    <property type="entry name" value="SAM-dependent_MTases_sf"/>
</dbReference>
<dbReference type="Pfam" id="PF13649">
    <property type="entry name" value="Methyltransf_25"/>
    <property type="match status" value="1"/>
</dbReference>
<sequence length="271" mass="29635">MITRKVKPALERSTREGPSHKDGSGPGADSEPDEMPELNVESIHRYIGSDRNLAPDGAPKGEVMTRVAGTGLAPWEIHRPQKFVRNLVLRRCFEGRVLDAGCGIGDNALYLAKACPAAEVTAVDVVPRCLEFAATKADLRGIRGKVRLLVADLLEEDLNKLPAQLGVEVSGSFSVVLDSSTFHVLSDADRERYVATLHRLLRPGGRIYMNCMSEEETRPGGPRRIPVADLESVFNPASGWEVESVEATVIELHPTFWGGTAKARLFTIRKL</sequence>
<dbReference type="PANTHER" id="PTHR43464">
    <property type="entry name" value="METHYLTRANSFERASE"/>
    <property type="match status" value="1"/>
</dbReference>
<dbReference type="InterPro" id="IPR041698">
    <property type="entry name" value="Methyltransf_25"/>
</dbReference>
<gene>
    <name evidence="3" type="ORF">TSOC_000709</name>
</gene>
<accession>A0A2J8AIJ5</accession>
<dbReference type="EMBL" id="PGGS01000010">
    <property type="protein sequence ID" value="PNH12339.1"/>
    <property type="molecule type" value="Genomic_DNA"/>
</dbReference>
<protein>
    <recommendedName>
        <fullName evidence="2">Methyltransferase domain-containing protein</fullName>
    </recommendedName>
</protein>
<dbReference type="AlphaFoldDB" id="A0A2J8AIJ5"/>
<evidence type="ECO:0000313" key="4">
    <source>
        <dbReference type="Proteomes" id="UP000236333"/>
    </source>
</evidence>
<feature type="region of interest" description="Disordered" evidence="1">
    <location>
        <begin position="1"/>
        <end position="37"/>
    </location>
</feature>